<feature type="compositionally biased region" description="Polar residues" evidence="1">
    <location>
        <begin position="85"/>
        <end position="94"/>
    </location>
</feature>
<feature type="compositionally biased region" description="Pro residues" evidence="1">
    <location>
        <begin position="39"/>
        <end position="53"/>
    </location>
</feature>
<keyword evidence="2" id="KW-1185">Reference proteome</keyword>
<evidence type="ECO:0000256" key="1">
    <source>
        <dbReference type="SAM" id="MobiDB-lite"/>
    </source>
</evidence>
<reference evidence="3" key="1">
    <citation type="submission" date="2024-02" db="UniProtKB">
        <authorList>
            <consortium name="WormBaseParasite"/>
        </authorList>
    </citation>
    <scope>IDENTIFICATION</scope>
</reference>
<dbReference type="Proteomes" id="UP000035681">
    <property type="component" value="Unplaced"/>
</dbReference>
<sequence length="164" mass="18437">MVITRSMRRRMLESGEPVPEEYFEGLPYKITTRKRRNPVPTPIPSPLPSPLPSPVSVLSPIPIPSPLPIREYNMEDIGEDHVAEPNSNLMSTNDKGGEAPIARKKMKRGRKTKEPKETSVGEETAPEKKEDSLEKPDAVKNVKATKTGDGKPKRRYQRRKQANT</sequence>
<organism evidence="2 3">
    <name type="scientific">Strongyloides stercoralis</name>
    <name type="common">Threadworm</name>
    <dbReference type="NCBI Taxonomy" id="6248"/>
    <lineage>
        <taxon>Eukaryota</taxon>
        <taxon>Metazoa</taxon>
        <taxon>Ecdysozoa</taxon>
        <taxon>Nematoda</taxon>
        <taxon>Chromadorea</taxon>
        <taxon>Rhabditida</taxon>
        <taxon>Tylenchina</taxon>
        <taxon>Panagrolaimomorpha</taxon>
        <taxon>Strongyloidoidea</taxon>
        <taxon>Strongyloididae</taxon>
        <taxon>Strongyloides</taxon>
    </lineage>
</organism>
<protein>
    <submittedName>
        <fullName evidence="3">Uncharacterized protein</fullName>
    </submittedName>
</protein>
<dbReference type="AlphaFoldDB" id="A0AAF5DK31"/>
<feature type="compositionally biased region" description="Basic residues" evidence="1">
    <location>
        <begin position="152"/>
        <end position="164"/>
    </location>
</feature>
<accession>A0AAF5DK31</accession>
<evidence type="ECO:0000313" key="2">
    <source>
        <dbReference type="Proteomes" id="UP000035681"/>
    </source>
</evidence>
<evidence type="ECO:0000313" key="3">
    <source>
        <dbReference type="WBParaSite" id="TCONS_00014363.p1"/>
    </source>
</evidence>
<feature type="region of interest" description="Disordered" evidence="1">
    <location>
        <begin position="76"/>
        <end position="164"/>
    </location>
</feature>
<dbReference type="WBParaSite" id="TCONS_00014363.p1">
    <property type="protein sequence ID" value="TCONS_00014363.p1"/>
    <property type="gene ID" value="XLOC_009575"/>
</dbReference>
<proteinExistence type="predicted"/>
<feature type="compositionally biased region" description="Basic and acidic residues" evidence="1">
    <location>
        <begin position="112"/>
        <end position="151"/>
    </location>
</feature>
<feature type="compositionally biased region" description="Basic residues" evidence="1">
    <location>
        <begin position="102"/>
        <end position="111"/>
    </location>
</feature>
<feature type="region of interest" description="Disordered" evidence="1">
    <location>
        <begin position="33"/>
        <end position="54"/>
    </location>
</feature>
<name>A0AAF5DK31_STRER</name>